<sequence length="387" mass="42639">MGRESPFSPLQKQHIEALFPVLLQQPANGITDWIQREADSLLALDPFKTLPSDGLTRLKRKLRNYYDRHQTCQCFSFAPTGIVLFELERQVVIATAAAERATATKTSFSVAYAVCTQEMWQVLGAAEQAEFEAKARSLPRGIGSCITYQSIESLPTDASRNQIGFTGRMHDIPDMASQSTVIIPRDPPGVPLFPDVDWENQTTANLSNILALYLNRLWEYFFADGSRLPWDAIAAEPNVYYDVSRFVLPVPLREPKLLTVAEVGPLAHYFATTSDPFVFREKLNTQPEEPGVINGKSGEGSDSGQSSASDEATSIKAPNLEASNVPSKASPKNSHISSYFKVKRERPIRVVAARPTVAELGRGSGNKPTYAYQIVNANNEVVGEVDS</sequence>
<dbReference type="AlphaFoldDB" id="A0AAD6UA53"/>
<feature type="compositionally biased region" description="Polar residues" evidence="1">
    <location>
        <begin position="321"/>
        <end position="336"/>
    </location>
</feature>
<accession>A0AAD6UA53</accession>
<evidence type="ECO:0000256" key="1">
    <source>
        <dbReference type="SAM" id="MobiDB-lite"/>
    </source>
</evidence>
<gene>
    <name evidence="2" type="ORF">B0H15DRAFT_798863</name>
</gene>
<protein>
    <submittedName>
        <fullName evidence="2">Uncharacterized protein</fullName>
    </submittedName>
</protein>
<keyword evidence="3" id="KW-1185">Reference proteome</keyword>
<comment type="caution">
    <text evidence="2">The sequence shown here is derived from an EMBL/GenBank/DDBJ whole genome shotgun (WGS) entry which is preliminary data.</text>
</comment>
<name>A0AAD6UA53_9AGAR</name>
<proteinExistence type="predicted"/>
<organism evidence="2 3">
    <name type="scientific">Mycena belliarum</name>
    <dbReference type="NCBI Taxonomy" id="1033014"/>
    <lineage>
        <taxon>Eukaryota</taxon>
        <taxon>Fungi</taxon>
        <taxon>Dikarya</taxon>
        <taxon>Basidiomycota</taxon>
        <taxon>Agaricomycotina</taxon>
        <taxon>Agaricomycetes</taxon>
        <taxon>Agaricomycetidae</taxon>
        <taxon>Agaricales</taxon>
        <taxon>Marasmiineae</taxon>
        <taxon>Mycenaceae</taxon>
        <taxon>Mycena</taxon>
    </lineage>
</organism>
<reference evidence="2" key="1">
    <citation type="submission" date="2023-03" db="EMBL/GenBank/DDBJ databases">
        <title>Massive genome expansion in bonnet fungi (Mycena s.s.) driven by repeated elements and novel gene families across ecological guilds.</title>
        <authorList>
            <consortium name="Lawrence Berkeley National Laboratory"/>
            <person name="Harder C.B."/>
            <person name="Miyauchi S."/>
            <person name="Viragh M."/>
            <person name="Kuo A."/>
            <person name="Thoen E."/>
            <person name="Andreopoulos B."/>
            <person name="Lu D."/>
            <person name="Skrede I."/>
            <person name="Drula E."/>
            <person name="Henrissat B."/>
            <person name="Morin E."/>
            <person name="Kohler A."/>
            <person name="Barry K."/>
            <person name="LaButti K."/>
            <person name="Morin E."/>
            <person name="Salamov A."/>
            <person name="Lipzen A."/>
            <person name="Mereny Z."/>
            <person name="Hegedus B."/>
            <person name="Baldrian P."/>
            <person name="Stursova M."/>
            <person name="Weitz H."/>
            <person name="Taylor A."/>
            <person name="Grigoriev I.V."/>
            <person name="Nagy L.G."/>
            <person name="Martin F."/>
            <person name="Kauserud H."/>
        </authorList>
    </citation>
    <scope>NUCLEOTIDE SEQUENCE</scope>
    <source>
        <strain evidence="2">CBHHK173m</strain>
    </source>
</reference>
<evidence type="ECO:0000313" key="3">
    <source>
        <dbReference type="Proteomes" id="UP001222325"/>
    </source>
</evidence>
<feature type="compositionally biased region" description="Polar residues" evidence="1">
    <location>
        <begin position="300"/>
        <end position="312"/>
    </location>
</feature>
<evidence type="ECO:0000313" key="2">
    <source>
        <dbReference type="EMBL" id="KAJ7094722.1"/>
    </source>
</evidence>
<feature type="region of interest" description="Disordered" evidence="1">
    <location>
        <begin position="287"/>
        <end position="336"/>
    </location>
</feature>
<dbReference type="EMBL" id="JARJCN010000014">
    <property type="protein sequence ID" value="KAJ7094722.1"/>
    <property type="molecule type" value="Genomic_DNA"/>
</dbReference>
<dbReference type="Proteomes" id="UP001222325">
    <property type="component" value="Unassembled WGS sequence"/>
</dbReference>